<dbReference type="CDD" id="cd14014">
    <property type="entry name" value="STKc_PknB_like"/>
    <property type="match status" value="1"/>
</dbReference>
<evidence type="ECO:0000256" key="1">
    <source>
        <dbReference type="ARBA" id="ARBA00010886"/>
    </source>
</evidence>
<dbReference type="Gene3D" id="1.10.510.10">
    <property type="entry name" value="Transferase(Phosphotransferase) domain 1"/>
    <property type="match status" value="1"/>
</dbReference>
<comment type="caution">
    <text evidence="14">The sequence shown here is derived from an EMBL/GenBank/DDBJ whole genome shotgun (WGS) entry which is preliminary data.</text>
</comment>
<sequence length="1017" mass="114251">MSFTNKPNITKNHDGHQQVKDEKFKSFASLTQWPSYKTLIRTLADIMMQQRHNEEHFWKVLPIKSSISGQHVATSSWKVLLLLLPIVLYMFIHVAPLHHHQHEHQLGILFVSAEEPTFSSSMRNTLLQPTIQPMQTIQPSMQLHLEKYIRKQVCSSSKKSTEESTANNNQPLICMQQQQEEPIQRRSFHPPTLDRSGTLSELVSSSSMTKSDSIQEQPPITSQHETELISPTPLALHSSLDNAETSIISPSRYVFYNTTYYFGYFTISYSVSGGSPVYFGTVATNQLSSMPSSSSFRQISTLTSYYNSEYRLAVGGQASYFVWYNYHSSSSATLQLYTFTYIYKSYSTSYSVSMTRGDIEMFYCYSCVSVPNTRYIISLKSTTGSQQNVSVGYTYDKTRTPEFTAPTLFSTTKVFYINPLVPYPGTPPPVYAYIACLSSNGCSFEITLRMSDDLQDTIIIVIASVLGSLVLCTCLIIVVSLVVCRVRRNKPPTNSLLANGNTSNNNNTTTAHIPMTDMKPPIPVQQQPIMVSTIPPIKQPQVIIPQTTTTTPSSTTTTTTQPPPLNTTSGLPYYTTTANPYNTMPNPQQPTTYYVPTQPPLYSTLPTSQYRTQSFVNPQQQPQMMMVGMPPSQPVMYHQSPQMYQTQQQPTLPPQHQQQQPSGGVQGYSHTGTIGAPLPSSSSANLHANTNTTTSTTNTAHSTLNTTTDTATTSSSVFIETYRESDASNNASLKHQTTRSSNAQDSEDDRSLLKGRYRVIEKVGKGTFGDCYLCHDIKRNNQAVAVKSIRVDDNDMEKVIDECSKTLTFKHPRLVEVYELFRAKSLESLCLVMKFYQSDLEKCFKTHGFFSEKVIVELIRQIGDGLDYLHNTKMVLHRDMKPKNIFVDKFDQQSQEIEVVIGDYGEAKEMGDTTNSVRGTIIYMSPECLTGQKYSYPSDIFSTGVSFFQLMTGETFSNIGVASRMLGEAEDQVLNSLREQLSKNQLYHEPLINFVLSMLKKDPQNRPTAVDMKKFHL</sequence>
<keyword evidence="4" id="KW-0808">Transferase</keyword>
<evidence type="ECO:0000313" key="14">
    <source>
        <dbReference type="EMBL" id="KAG2373275.1"/>
    </source>
</evidence>
<evidence type="ECO:0000256" key="11">
    <source>
        <dbReference type="SAM" id="MobiDB-lite"/>
    </source>
</evidence>
<feature type="transmembrane region" description="Helical" evidence="12">
    <location>
        <begin position="79"/>
        <end position="97"/>
    </location>
</feature>
<evidence type="ECO:0000256" key="9">
    <source>
        <dbReference type="ARBA" id="ARBA00048679"/>
    </source>
</evidence>
<dbReference type="GO" id="GO:0005524">
    <property type="term" value="F:ATP binding"/>
    <property type="evidence" value="ECO:0007669"/>
    <property type="project" value="UniProtKB-UniRule"/>
</dbReference>
<dbReference type="AlphaFoldDB" id="A0AA88G7H2"/>
<dbReference type="RefSeq" id="XP_044542449.1">
    <property type="nucleotide sequence ID" value="XM_044688011.1"/>
</dbReference>
<keyword evidence="7 10" id="KW-0067">ATP-binding</keyword>
<feature type="compositionally biased region" description="Low complexity" evidence="11">
    <location>
        <begin position="196"/>
        <end position="211"/>
    </location>
</feature>
<reference evidence="14 15" key="1">
    <citation type="journal article" date="2018" name="BMC Genomics">
        <title>The genome of Naegleria lovaniensis, the basis for a comparative approach to unravel pathogenicity factors of the human pathogenic amoeba N. fowleri.</title>
        <authorList>
            <person name="Liechti N."/>
            <person name="Schurch N."/>
            <person name="Bruggmann R."/>
            <person name="Wittwer M."/>
        </authorList>
    </citation>
    <scope>NUCLEOTIDE SEQUENCE [LARGE SCALE GENOMIC DNA]</scope>
    <source>
        <strain evidence="14 15">ATCC 30569</strain>
    </source>
</reference>
<feature type="compositionally biased region" description="Polar residues" evidence="11">
    <location>
        <begin position="212"/>
        <end position="223"/>
    </location>
</feature>
<evidence type="ECO:0000256" key="10">
    <source>
        <dbReference type="PROSITE-ProRule" id="PRU10141"/>
    </source>
</evidence>
<keyword evidence="12" id="KW-0472">Membrane</keyword>
<dbReference type="PROSITE" id="PS00108">
    <property type="entry name" value="PROTEIN_KINASE_ST"/>
    <property type="match status" value="1"/>
</dbReference>
<dbReference type="PROSITE" id="PS50011">
    <property type="entry name" value="PROTEIN_KINASE_DOM"/>
    <property type="match status" value="1"/>
</dbReference>
<evidence type="ECO:0000256" key="6">
    <source>
        <dbReference type="ARBA" id="ARBA00022777"/>
    </source>
</evidence>
<feature type="compositionally biased region" description="Low complexity" evidence="11">
    <location>
        <begin position="680"/>
        <end position="713"/>
    </location>
</feature>
<evidence type="ECO:0000256" key="2">
    <source>
        <dbReference type="ARBA" id="ARBA00012513"/>
    </source>
</evidence>
<feature type="region of interest" description="Disordered" evidence="11">
    <location>
        <begin position="633"/>
        <end position="713"/>
    </location>
</feature>
<keyword evidence="12" id="KW-1133">Transmembrane helix</keyword>
<evidence type="ECO:0000256" key="5">
    <source>
        <dbReference type="ARBA" id="ARBA00022741"/>
    </source>
</evidence>
<organism evidence="14 15">
    <name type="scientific">Naegleria lovaniensis</name>
    <name type="common">Amoeba</name>
    <dbReference type="NCBI Taxonomy" id="51637"/>
    <lineage>
        <taxon>Eukaryota</taxon>
        <taxon>Discoba</taxon>
        <taxon>Heterolobosea</taxon>
        <taxon>Tetramitia</taxon>
        <taxon>Eutetramitia</taxon>
        <taxon>Vahlkampfiidae</taxon>
        <taxon>Naegleria</taxon>
    </lineage>
</organism>
<dbReference type="InterPro" id="IPR008271">
    <property type="entry name" value="Ser/Thr_kinase_AS"/>
</dbReference>
<dbReference type="PANTHER" id="PTHR43671:SF98">
    <property type="entry name" value="SERINE_THREONINE-PROTEIN KINASE NEK11"/>
    <property type="match status" value="1"/>
</dbReference>
<comment type="catalytic activity">
    <reaction evidence="9">
        <text>L-seryl-[protein] + ATP = O-phospho-L-seryl-[protein] + ADP + H(+)</text>
        <dbReference type="Rhea" id="RHEA:17989"/>
        <dbReference type="Rhea" id="RHEA-COMP:9863"/>
        <dbReference type="Rhea" id="RHEA-COMP:11604"/>
        <dbReference type="ChEBI" id="CHEBI:15378"/>
        <dbReference type="ChEBI" id="CHEBI:29999"/>
        <dbReference type="ChEBI" id="CHEBI:30616"/>
        <dbReference type="ChEBI" id="CHEBI:83421"/>
        <dbReference type="ChEBI" id="CHEBI:456216"/>
        <dbReference type="EC" id="2.7.11.1"/>
    </reaction>
</comment>
<evidence type="ECO:0000256" key="3">
    <source>
        <dbReference type="ARBA" id="ARBA00022527"/>
    </source>
</evidence>
<keyword evidence="3" id="KW-0723">Serine/threonine-protein kinase</keyword>
<dbReference type="GeneID" id="68104718"/>
<gene>
    <name evidence="14" type="ORF">C9374_012264</name>
</gene>
<dbReference type="Pfam" id="PF00069">
    <property type="entry name" value="Pkinase"/>
    <property type="match status" value="1"/>
</dbReference>
<name>A0AA88G7H2_NAELO</name>
<feature type="transmembrane region" description="Helical" evidence="12">
    <location>
        <begin position="458"/>
        <end position="483"/>
    </location>
</feature>
<dbReference type="InterPro" id="IPR000719">
    <property type="entry name" value="Prot_kinase_dom"/>
</dbReference>
<feature type="region of interest" description="Disordered" evidence="11">
    <location>
        <begin position="547"/>
        <end position="568"/>
    </location>
</feature>
<comment type="similarity">
    <text evidence="1">Belongs to the protein kinase superfamily. NEK Ser/Thr protein kinase family. NIMA subfamily.</text>
</comment>
<dbReference type="InterPro" id="IPR017441">
    <property type="entry name" value="Protein_kinase_ATP_BS"/>
</dbReference>
<feature type="domain" description="Protein kinase" evidence="13">
    <location>
        <begin position="757"/>
        <end position="1017"/>
    </location>
</feature>
<evidence type="ECO:0000256" key="7">
    <source>
        <dbReference type="ARBA" id="ARBA00022840"/>
    </source>
</evidence>
<feature type="compositionally biased region" description="Polar residues" evidence="11">
    <location>
        <begin position="727"/>
        <end position="744"/>
    </location>
</feature>
<feature type="region of interest" description="Disordered" evidence="11">
    <location>
        <begin position="726"/>
        <end position="750"/>
    </location>
</feature>
<evidence type="ECO:0000256" key="12">
    <source>
        <dbReference type="SAM" id="Phobius"/>
    </source>
</evidence>
<feature type="region of interest" description="Disordered" evidence="11">
    <location>
        <begin position="180"/>
        <end position="228"/>
    </location>
</feature>
<dbReference type="PROSITE" id="PS00107">
    <property type="entry name" value="PROTEIN_KINASE_ATP"/>
    <property type="match status" value="1"/>
</dbReference>
<dbReference type="GO" id="GO:0004674">
    <property type="term" value="F:protein serine/threonine kinase activity"/>
    <property type="evidence" value="ECO:0007669"/>
    <property type="project" value="UniProtKB-KW"/>
</dbReference>
<evidence type="ECO:0000313" key="15">
    <source>
        <dbReference type="Proteomes" id="UP000816034"/>
    </source>
</evidence>
<protein>
    <recommendedName>
        <fullName evidence="2">non-specific serine/threonine protein kinase</fullName>
        <ecNumber evidence="2">2.7.11.1</ecNumber>
    </recommendedName>
</protein>
<dbReference type="Proteomes" id="UP000816034">
    <property type="component" value="Unassembled WGS sequence"/>
</dbReference>
<dbReference type="PANTHER" id="PTHR43671">
    <property type="entry name" value="SERINE/THREONINE-PROTEIN KINASE NEK"/>
    <property type="match status" value="1"/>
</dbReference>
<evidence type="ECO:0000256" key="8">
    <source>
        <dbReference type="ARBA" id="ARBA00047899"/>
    </source>
</evidence>
<dbReference type="SUPFAM" id="SSF56112">
    <property type="entry name" value="Protein kinase-like (PK-like)"/>
    <property type="match status" value="1"/>
</dbReference>
<dbReference type="EC" id="2.7.11.1" evidence="2"/>
<dbReference type="InterPro" id="IPR050660">
    <property type="entry name" value="NEK_Ser/Thr_kinase"/>
</dbReference>
<evidence type="ECO:0000256" key="4">
    <source>
        <dbReference type="ARBA" id="ARBA00022679"/>
    </source>
</evidence>
<keyword evidence="15" id="KW-1185">Reference proteome</keyword>
<keyword evidence="5 10" id="KW-0547">Nucleotide-binding</keyword>
<feature type="binding site" evidence="10">
    <location>
        <position position="787"/>
    </location>
    <ligand>
        <name>ATP</name>
        <dbReference type="ChEBI" id="CHEBI:30616"/>
    </ligand>
</feature>
<proteinExistence type="inferred from homology"/>
<evidence type="ECO:0000259" key="13">
    <source>
        <dbReference type="PROSITE" id="PS50011"/>
    </source>
</evidence>
<accession>A0AA88G7H2</accession>
<keyword evidence="6" id="KW-0418">Kinase</keyword>
<feature type="compositionally biased region" description="Low complexity" evidence="11">
    <location>
        <begin position="633"/>
        <end position="662"/>
    </location>
</feature>
<keyword evidence="12" id="KW-0812">Transmembrane</keyword>
<dbReference type="SMART" id="SM00220">
    <property type="entry name" value="S_TKc"/>
    <property type="match status" value="1"/>
</dbReference>
<comment type="catalytic activity">
    <reaction evidence="8">
        <text>L-threonyl-[protein] + ATP = O-phospho-L-threonyl-[protein] + ADP + H(+)</text>
        <dbReference type="Rhea" id="RHEA:46608"/>
        <dbReference type="Rhea" id="RHEA-COMP:11060"/>
        <dbReference type="Rhea" id="RHEA-COMP:11605"/>
        <dbReference type="ChEBI" id="CHEBI:15378"/>
        <dbReference type="ChEBI" id="CHEBI:30013"/>
        <dbReference type="ChEBI" id="CHEBI:30616"/>
        <dbReference type="ChEBI" id="CHEBI:61977"/>
        <dbReference type="ChEBI" id="CHEBI:456216"/>
        <dbReference type="EC" id="2.7.11.1"/>
    </reaction>
</comment>
<dbReference type="InterPro" id="IPR011009">
    <property type="entry name" value="Kinase-like_dom_sf"/>
</dbReference>
<dbReference type="EMBL" id="PYSW02000057">
    <property type="protein sequence ID" value="KAG2373275.1"/>
    <property type="molecule type" value="Genomic_DNA"/>
</dbReference>